<comment type="caution">
    <text evidence="2">The sequence shown here is derived from an EMBL/GenBank/DDBJ whole genome shotgun (WGS) entry which is preliminary data.</text>
</comment>
<dbReference type="Pfam" id="PF01973">
    <property type="entry name" value="MptE-like"/>
    <property type="match status" value="1"/>
</dbReference>
<dbReference type="PANTHER" id="PTHR41786">
    <property type="entry name" value="MOTILITY ACCESSORY FACTOR MAF"/>
    <property type="match status" value="1"/>
</dbReference>
<accession>A0ABQ3IER8</accession>
<dbReference type="Proteomes" id="UP000626370">
    <property type="component" value="Unassembled WGS sequence"/>
</dbReference>
<dbReference type="PANTHER" id="PTHR41786:SF1">
    <property type="entry name" value="6-HYDROXYMETHYLPTERIN DIPHOSPHOKINASE MPTE-LIKE DOMAIN-CONTAINING PROTEIN"/>
    <property type="match status" value="1"/>
</dbReference>
<evidence type="ECO:0000259" key="1">
    <source>
        <dbReference type="Pfam" id="PF01973"/>
    </source>
</evidence>
<evidence type="ECO:0000313" key="2">
    <source>
        <dbReference type="EMBL" id="GHE80923.1"/>
    </source>
</evidence>
<protein>
    <recommendedName>
        <fullName evidence="1">6-hydroxymethylpterin diphosphokinase MptE-like domain-containing protein</fullName>
    </recommendedName>
</protein>
<dbReference type="RefSeq" id="WP_189376638.1">
    <property type="nucleotide sequence ID" value="NZ_BNAH01000002.1"/>
</dbReference>
<name>A0ABQ3IER8_9GAMM</name>
<dbReference type="InterPro" id="IPR002826">
    <property type="entry name" value="MptE-like"/>
</dbReference>
<evidence type="ECO:0000313" key="3">
    <source>
        <dbReference type="Proteomes" id="UP000626370"/>
    </source>
</evidence>
<sequence length="343" mass="39154">MDQNNLNTKFVDVVSQITDIGKNWHSNDLIVNAKNNLPFCKKSFKDLPPLSELKQRSAIVVSAGPSLHKYNVLQKLKASNYNGSVVVVDGSLVKCLKNGIIPDYVLTLDPHPTRMVRWFGDNDFEENTRHDDYFSRQDLDVEFRNNSIRENQENIELINKYASQIKLIICSSAPKNVVDRAREAGFDMYWWNPIVDAPQNPESLTRQIYNINKKSCMNTGGTVGTAAWVFANAILKIPKIGITGMDLGYHSDTPIEMTQTYYELQEFVNSPEELAQLFPRFTFPLTGEEFYTDPTYYWYRKNFLDLHSRSAGNTYNCSESGTLFASDNSINCIPFDVFLNKGF</sequence>
<feature type="domain" description="6-hydroxymethylpterin diphosphokinase MptE-like" evidence="1">
    <location>
        <begin position="35"/>
        <end position="115"/>
    </location>
</feature>
<dbReference type="EMBL" id="BNAH01000002">
    <property type="protein sequence ID" value="GHE80923.1"/>
    <property type="molecule type" value="Genomic_DNA"/>
</dbReference>
<organism evidence="2 3">
    <name type="scientific">Thalassotalea profundi</name>
    <dbReference type="NCBI Taxonomy" id="2036687"/>
    <lineage>
        <taxon>Bacteria</taxon>
        <taxon>Pseudomonadati</taxon>
        <taxon>Pseudomonadota</taxon>
        <taxon>Gammaproteobacteria</taxon>
        <taxon>Alteromonadales</taxon>
        <taxon>Colwelliaceae</taxon>
        <taxon>Thalassotalea</taxon>
    </lineage>
</organism>
<gene>
    <name evidence="2" type="ORF">GCM10011501_06200</name>
</gene>
<keyword evidence="3" id="KW-1185">Reference proteome</keyword>
<reference evidence="3" key="1">
    <citation type="journal article" date="2019" name="Int. J. Syst. Evol. Microbiol.">
        <title>The Global Catalogue of Microorganisms (GCM) 10K type strain sequencing project: providing services to taxonomists for standard genome sequencing and annotation.</title>
        <authorList>
            <consortium name="The Broad Institute Genomics Platform"/>
            <consortium name="The Broad Institute Genome Sequencing Center for Infectious Disease"/>
            <person name="Wu L."/>
            <person name="Ma J."/>
        </authorList>
    </citation>
    <scope>NUCLEOTIDE SEQUENCE [LARGE SCALE GENOMIC DNA]</scope>
    <source>
        <strain evidence="3">CGMCC 1.15922</strain>
    </source>
</reference>
<proteinExistence type="predicted"/>